<dbReference type="InParanoid" id="E4XT72"/>
<organism evidence="2">
    <name type="scientific">Oikopleura dioica</name>
    <name type="common">Tunicate</name>
    <dbReference type="NCBI Taxonomy" id="34765"/>
    <lineage>
        <taxon>Eukaryota</taxon>
        <taxon>Metazoa</taxon>
        <taxon>Chordata</taxon>
        <taxon>Tunicata</taxon>
        <taxon>Appendicularia</taxon>
        <taxon>Copelata</taxon>
        <taxon>Oikopleuridae</taxon>
        <taxon>Oikopleura</taxon>
    </lineage>
</organism>
<keyword evidence="3" id="KW-1185">Reference proteome</keyword>
<dbReference type="EMBL" id="FN653149">
    <property type="protein sequence ID" value="CBY12934.1"/>
    <property type="molecule type" value="Genomic_DNA"/>
</dbReference>
<evidence type="ECO:0000313" key="3">
    <source>
        <dbReference type="Proteomes" id="UP000001307"/>
    </source>
</evidence>
<feature type="compositionally biased region" description="Basic and acidic residues" evidence="1">
    <location>
        <begin position="150"/>
        <end position="160"/>
    </location>
</feature>
<gene>
    <name evidence="2" type="ORF">GSOID_T00003000001</name>
</gene>
<evidence type="ECO:0000256" key="1">
    <source>
        <dbReference type="SAM" id="MobiDB-lite"/>
    </source>
</evidence>
<feature type="region of interest" description="Disordered" evidence="1">
    <location>
        <begin position="125"/>
        <end position="160"/>
    </location>
</feature>
<name>E4XT72_OIKDI</name>
<dbReference type="AlphaFoldDB" id="E4XT72"/>
<feature type="compositionally biased region" description="Low complexity" evidence="1">
    <location>
        <begin position="128"/>
        <end position="149"/>
    </location>
</feature>
<protein>
    <submittedName>
        <fullName evidence="2">Uncharacterized protein</fullName>
    </submittedName>
</protein>
<reference evidence="2" key="1">
    <citation type="journal article" date="2010" name="Science">
        <title>Plasticity of animal genome architecture unmasked by rapid evolution of a pelagic tunicate.</title>
        <authorList>
            <person name="Denoeud F."/>
            <person name="Henriet S."/>
            <person name="Mungpakdee S."/>
            <person name="Aury J.M."/>
            <person name="Da Silva C."/>
            <person name="Brinkmann H."/>
            <person name="Mikhaleva J."/>
            <person name="Olsen L.C."/>
            <person name="Jubin C."/>
            <person name="Canestro C."/>
            <person name="Bouquet J.M."/>
            <person name="Danks G."/>
            <person name="Poulain J."/>
            <person name="Campsteijn C."/>
            <person name="Adamski M."/>
            <person name="Cross I."/>
            <person name="Yadetie F."/>
            <person name="Muffato M."/>
            <person name="Louis A."/>
            <person name="Butcher S."/>
            <person name="Tsagkogeorga G."/>
            <person name="Konrad A."/>
            <person name="Singh S."/>
            <person name="Jensen M.F."/>
            <person name="Cong E.H."/>
            <person name="Eikeseth-Otteraa H."/>
            <person name="Noel B."/>
            <person name="Anthouard V."/>
            <person name="Porcel B.M."/>
            <person name="Kachouri-Lafond R."/>
            <person name="Nishino A."/>
            <person name="Ugolini M."/>
            <person name="Chourrout P."/>
            <person name="Nishida H."/>
            <person name="Aasland R."/>
            <person name="Huzurbazar S."/>
            <person name="Westhof E."/>
            <person name="Delsuc F."/>
            <person name="Lehrach H."/>
            <person name="Reinhardt R."/>
            <person name="Weissenbach J."/>
            <person name="Roy S.W."/>
            <person name="Artiguenave F."/>
            <person name="Postlethwait J.H."/>
            <person name="Manak J.R."/>
            <person name="Thompson E.M."/>
            <person name="Jaillon O."/>
            <person name="Du Pasquier L."/>
            <person name="Boudinot P."/>
            <person name="Liberles D.A."/>
            <person name="Volff J.N."/>
            <person name="Philippe H."/>
            <person name="Lenhard B."/>
            <person name="Roest Crollius H."/>
            <person name="Wincker P."/>
            <person name="Chourrout D."/>
        </authorList>
    </citation>
    <scope>NUCLEOTIDE SEQUENCE [LARGE SCALE GENOMIC DNA]</scope>
</reference>
<dbReference type="Proteomes" id="UP000001307">
    <property type="component" value="Unassembled WGS sequence"/>
</dbReference>
<sequence>MGDSGFHSNDQIWRLNEQQARHYRSAQYNPRSRTIPMTQAPRPQMIQVDCLADQAQQMSLNPGQSCQHCITKDEEIRELKRRNIELEARFQSQSNFSTRNPSMEERPAGIVAQKGSTIHIDTFYGAGSSPASDARLSSARSASRSSSNSDFEHVFRSPNN</sequence>
<evidence type="ECO:0000313" key="2">
    <source>
        <dbReference type="EMBL" id="CBY12934.1"/>
    </source>
</evidence>
<accession>E4XT72</accession>
<proteinExistence type="predicted"/>